<gene>
    <name evidence="1" type="ORF">DSM02_3469</name>
</gene>
<proteinExistence type="predicted"/>
<accession>A0A4Q0NV99</accession>
<dbReference type="RefSeq" id="WP_128766735.1">
    <property type="nucleotide sequence ID" value="NZ_JBHUOO010000018.1"/>
</dbReference>
<organism evidence="1 2">
    <name type="scientific">Leeuwenhoekiella polynyae</name>
    <dbReference type="NCBI Taxonomy" id="1550906"/>
    <lineage>
        <taxon>Bacteria</taxon>
        <taxon>Pseudomonadati</taxon>
        <taxon>Bacteroidota</taxon>
        <taxon>Flavobacteriia</taxon>
        <taxon>Flavobacteriales</taxon>
        <taxon>Flavobacteriaceae</taxon>
        <taxon>Leeuwenhoekiella</taxon>
    </lineage>
</organism>
<comment type="caution">
    <text evidence="1">The sequence shown here is derived from an EMBL/GenBank/DDBJ whole genome shotgun (WGS) entry which is preliminary data.</text>
</comment>
<evidence type="ECO:0000313" key="2">
    <source>
        <dbReference type="Proteomes" id="UP000289859"/>
    </source>
</evidence>
<dbReference type="EMBL" id="QOVK01000022">
    <property type="protein sequence ID" value="RXG14699.1"/>
    <property type="molecule type" value="Genomic_DNA"/>
</dbReference>
<dbReference type="Proteomes" id="UP000289859">
    <property type="component" value="Unassembled WGS sequence"/>
</dbReference>
<evidence type="ECO:0000313" key="1">
    <source>
        <dbReference type="EMBL" id="RXG14699.1"/>
    </source>
</evidence>
<dbReference type="AlphaFoldDB" id="A0A4Q0NV99"/>
<sequence>MAPFFFGYSRSGFECEIEKIKKASSSIEAGPIIARMLSLYCDAFLQKHFKYTDQSEKQQTVPQVNKI</sequence>
<name>A0A4Q0NV99_9FLAO</name>
<reference evidence="1 2" key="1">
    <citation type="submission" date="2018-07" db="EMBL/GenBank/DDBJ databases">
        <title>Leeuwenhoekiella genomics.</title>
        <authorList>
            <person name="Tahon G."/>
            <person name="Willems A."/>
        </authorList>
    </citation>
    <scope>NUCLEOTIDE SEQUENCE [LARGE SCALE GENOMIC DNA]</scope>
    <source>
        <strain evidence="1 2">LMG 29608</strain>
    </source>
</reference>
<keyword evidence="2" id="KW-1185">Reference proteome</keyword>
<protein>
    <submittedName>
        <fullName evidence="1">Uncharacterized protein</fullName>
    </submittedName>
</protein>